<dbReference type="PANTHER" id="PTHR43135:SF3">
    <property type="entry name" value="ALPHA-D-RIBOSE 1-METHYLPHOSPHONATE 5-TRIPHOSPHATE DIPHOSPHATASE"/>
    <property type="match status" value="1"/>
</dbReference>
<dbReference type="GO" id="GO:0016810">
    <property type="term" value="F:hydrolase activity, acting on carbon-nitrogen (but not peptide) bonds"/>
    <property type="evidence" value="ECO:0007669"/>
    <property type="project" value="InterPro"/>
</dbReference>
<gene>
    <name evidence="2" type="ORF">DZC72_06670</name>
</gene>
<dbReference type="EMBL" id="QUSX01000001">
    <property type="protein sequence ID" value="RRQ50242.1"/>
    <property type="molecule type" value="Genomic_DNA"/>
</dbReference>
<dbReference type="SUPFAM" id="SSF51338">
    <property type="entry name" value="Composite domain of metallo-dependent hydrolases"/>
    <property type="match status" value="1"/>
</dbReference>
<dbReference type="SUPFAM" id="SSF51556">
    <property type="entry name" value="Metallo-dependent hydrolases"/>
    <property type="match status" value="1"/>
</dbReference>
<dbReference type="PROSITE" id="PS51257">
    <property type="entry name" value="PROKAR_LIPOPROTEIN"/>
    <property type="match status" value="1"/>
</dbReference>
<dbReference type="Gene3D" id="3.40.50.10910">
    <property type="entry name" value="Amidohydrolase"/>
    <property type="match status" value="1"/>
</dbReference>
<dbReference type="SUPFAM" id="SSF82171">
    <property type="entry name" value="DPP6 N-terminal domain-like"/>
    <property type="match status" value="1"/>
</dbReference>
<dbReference type="Pfam" id="PF07676">
    <property type="entry name" value="PD40"/>
    <property type="match status" value="4"/>
</dbReference>
<dbReference type="InterPro" id="IPR011659">
    <property type="entry name" value="WD40"/>
</dbReference>
<dbReference type="AlphaFoldDB" id="A0A3R8RA10"/>
<feature type="domain" description="Amidohydrolase-related" evidence="1">
    <location>
        <begin position="101"/>
        <end position="297"/>
    </location>
</feature>
<dbReference type="RefSeq" id="WP_125222059.1">
    <property type="nucleotide sequence ID" value="NZ_QUSX01000001.1"/>
</dbReference>
<keyword evidence="3" id="KW-1185">Reference proteome</keyword>
<accession>A0A3R8RA10</accession>
<dbReference type="InterPro" id="IPR032466">
    <property type="entry name" value="Metal_Hydrolase"/>
</dbReference>
<dbReference type="InterPro" id="IPR051781">
    <property type="entry name" value="Metallo-dep_Hydrolase"/>
</dbReference>
<evidence type="ECO:0000259" key="1">
    <source>
        <dbReference type="Pfam" id="PF01979"/>
    </source>
</evidence>
<dbReference type="Proteomes" id="UP000286990">
    <property type="component" value="Unassembled WGS sequence"/>
</dbReference>
<comment type="caution">
    <text evidence="2">The sequence shown here is derived from an EMBL/GenBank/DDBJ whole genome shotgun (WGS) entry which is preliminary data.</text>
</comment>
<sequence>MKRLFKILIVPTLVSFQSCSQKQEEVSQDSRVGLSDYTESFVSLDSSRVALQNVKVIDGTGNPLRDSQTILIENGKILKVGNSNSLQVPNGFYQINLSGKTIIPGIIGMHNHMRIPSSAMLSTSPKLYLAAGVTTIETCGTGNPYEELAIAKSIEDGAQPGPEIINSGPYFTGPDGRPNFVRFTSEKMVRDTIQYWANKGVKWLKVYTDTRPQDLKVIVDEAHKNNLKVTGHLCATTYSEAAEIGINAVEHGFIHSYDYATEREIGTCSGNTDFRTNLAIESDEVKEVQQKLIENEVALGSTLAIFEAQANVAADLRDLEVMAPHHREAYYTREARKQAQGDAWYFKKEWLTKSMAYELQFFKMGGLLVAGLDPGLHNMPGFGDQKNYELFIEAGFTPEEAIQVMTSNGAKLLERSDIGTIEEGKIANLVILNGDLENNPKTIRKVATVFKNGIGYDPKKLINSVKGNVGSETDNLMTYFGQKPPLNRPELFAPNIISKPDRHEFGCTLSKDGTEFYFGVDNNGVMEIHFSNLIDGVWSSQRKLFESDSISYNDPMFSPDQKRLYFISNRSPDGETTKEDIDLWYIERERIESEWSKPINLGLPVNSPLNEYYASFTNDGTLYFASKDKSKDAPRYAFDIYRSEYENGQFLEPEILPESINTNRYEADVFIAPDESYMIFCSIRKNGLGQGDLYISFKNKNGNWTEAVNMGESINTEKHELCPFVSGDGKYLFYTSNQDIYWVSTNILENYRK</sequence>
<reference evidence="3" key="2">
    <citation type="submission" date="2018-12" db="EMBL/GenBank/DDBJ databases">
        <title>Maribacter lutimaris sp. nov., isolated from marine sediment.</title>
        <authorList>
            <person name="Kim K.K."/>
        </authorList>
    </citation>
    <scope>NUCLEOTIDE SEQUENCE [LARGE SCALE GENOMIC DNA]</scope>
    <source>
        <strain evidence="3">PoM-212</strain>
    </source>
</reference>
<evidence type="ECO:0000313" key="3">
    <source>
        <dbReference type="Proteomes" id="UP000286990"/>
    </source>
</evidence>
<dbReference type="Gene3D" id="2.30.40.10">
    <property type="entry name" value="Urease, subunit C, domain 1"/>
    <property type="match status" value="1"/>
</dbReference>
<name>A0A3R8RA10_9FLAO</name>
<dbReference type="Pfam" id="PF01979">
    <property type="entry name" value="Amidohydro_1"/>
    <property type="match status" value="2"/>
</dbReference>
<dbReference type="Gene3D" id="1.20.58.520">
    <property type="entry name" value="Amidohydrolase"/>
    <property type="match status" value="1"/>
</dbReference>
<evidence type="ECO:0000313" key="2">
    <source>
        <dbReference type="EMBL" id="RRQ50242.1"/>
    </source>
</evidence>
<dbReference type="InterPro" id="IPR011059">
    <property type="entry name" value="Metal-dep_hydrolase_composite"/>
</dbReference>
<dbReference type="InterPro" id="IPR011042">
    <property type="entry name" value="6-blade_b-propeller_TolB-like"/>
</dbReference>
<protein>
    <recommendedName>
        <fullName evidence="1">Amidohydrolase-related domain-containing protein</fullName>
    </recommendedName>
</protein>
<dbReference type="Gene3D" id="3.30.110.90">
    <property type="entry name" value="Amidohydrolase"/>
    <property type="match status" value="1"/>
</dbReference>
<organism evidence="2 3">
    <name type="scientific">Maribacter algicola</name>
    <dbReference type="NCBI Taxonomy" id="2498892"/>
    <lineage>
        <taxon>Bacteria</taxon>
        <taxon>Pseudomonadati</taxon>
        <taxon>Bacteroidota</taxon>
        <taxon>Flavobacteriia</taxon>
        <taxon>Flavobacteriales</taxon>
        <taxon>Flavobacteriaceae</taxon>
        <taxon>Maribacter</taxon>
    </lineage>
</organism>
<dbReference type="PANTHER" id="PTHR43135">
    <property type="entry name" value="ALPHA-D-RIBOSE 1-METHYLPHOSPHONATE 5-TRIPHOSPHATE DIPHOSPHATASE"/>
    <property type="match status" value="1"/>
</dbReference>
<proteinExistence type="predicted"/>
<reference evidence="3" key="1">
    <citation type="submission" date="2018-08" db="EMBL/GenBank/DDBJ databases">
        <authorList>
            <person name="Khan S.A."/>
            <person name="J S.E."/>
        </authorList>
    </citation>
    <scope>NUCLEOTIDE SEQUENCE [LARGE SCALE GENOMIC DNA]</scope>
    <source>
        <strain evidence="3">PoM-212</strain>
    </source>
</reference>
<dbReference type="Gene3D" id="2.120.10.30">
    <property type="entry name" value="TolB, C-terminal domain"/>
    <property type="match status" value="1"/>
</dbReference>
<dbReference type="InterPro" id="IPR006680">
    <property type="entry name" value="Amidohydro-rel"/>
</dbReference>
<dbReference type="OrthoDB" id="9809364at2"/>
<feature type="domain" description="Amidohydrolase-related" evidence="1">
    <location>
        <begin position="393"/>
        <end position="453"/>
    </location>
</feature>